<dbReference type="Pfam" id="PF25550">
    <property type="entry name" value="DUF7928"/>
    <property type="match status" value="1"/>
</dbReference>
<feature type="transmembrane region" description="Helical" evidence="1">
    <location>
        <begin position="670"/>
        <end position="691"/>
    </location>
</feature>
<dbReference type="Proteomes" id="UP000013776">
    <property type="component" value="Unassembled WGS sequence"/>
</dbReference>
<dbReference type="SUPFAM" id="SSF53448">
    <property type="entry name" value="Nucleotide-diphospho-sugar transferases"/>
    <property type="match status" value="1"/>
</dbReference>
<feature type="transmembrane region" description="Helical" evidence="1">
    <location>
        <begin position="711"/>
        <end position="731"/>
    </location>
</feature>
<evidence type="ECO:0000259" key="3">
    <source>
        <dbReference type="Pfam" id="PF25550"/>
    </source>
</evidence>
<accession>R4XBS0</accession>
<feature type="transmembrane region" description="Helical" evidence="1">
    <location>
        <begin position="800"/>
        <end position="819"/>
    </location>
</feature>
<feature type="transmembrane region" description="Helical" evidence="1">
    <location>
        <begin position="766"/>
        <end position="788"/>
    </location>
</feature>
<evidence type="ECO:0000259" key="2">
    <source>
        <dbReference type="Pfam" id="PF13632"/>
    </source>
</evidence>
<protein>
    <submittedName>
        <fullName evidence="4">Uncharacterized protein</fullName>
    </submittedName>
</protein>
<keyword evidence="1" id="KW-0472">Membrane</keyword>
<feature type="transmembrane region" description="Helical" evidence="1">
    <location>
        <begin position="637"/>
        <end position="658"/>
    </location>
</feature>
<dbReference type="STRING" id="1097556.R4XBS0"/>
<gene>
    <name evidence="4" type="ORF">TAPDE_001684</name>
</gene>
<dbReference type="PANTHER" id="PTHR35408">
    <property type="entry name" value="CHROMOSOME 15, WHOLE GENOME SHOTGUN SEQUENCE"/>
    <property type="match status" value="1"/>
</dbReference>
<dbReference type="PANTHER" id="PTHR35408:SF2">
    <property type="entry name" value="GLYCOSYLTRANSFERASE 2-LIKE DOMAIN-CONTAINING PROTEIN"/>
    <property type="match status" value="1"/>
</dbReference>
<evidence type="ECO:0000256" key="1">
    <source>
        <dbReference type="SAM" id="Phobius"/>
    </source>
</evidence>
<proteinExistence type="predicted"/>
<dbReference type="OrthoDB" id="38531at2759"/>
<comment type="caution">
    <text evidence="4">The sequence shown here is derived from an EMBL/GenBank/DDBJ whole genome shotgun (WGS) entry which is preliminary data.</text>
</comment>
<dbReference type="VEuPathDB" id="FungiDB:TAPDE_001684"/>
<reference evidence="4 5" key="1">
    <citation type="journal article" date="2013" name="MBio">
        <title>Genome sequencing of the plant pathogen Taphrina deformans, the causal agent of peach leaf curl.</title>
        <authorList>
            <person name="Cisse O.H."/>
            <person name="Almeida J.M.G.C.F."/>
            <person name="Fonseca A."/>
            <person name="Kumar A.A."/>
            <person name="Salojaervi J."/>
            <person name="Overmyer K."/>
            <person name="Hauser P.M."/>
            <person name="Pagni M."/>
        </authorList>
    </citation>
    <scope>NUCLEOTIDE SEQUENCE [LARGE SCALE GENOMIC DNA]</scope>
    <source>
        <strain evidence="5">PYCC 5710 / ATCC 11124 / CBS 356.35 / IMI 108563 / JCM 9778 / NBRC 8474</strain>
    </source>
</reference>
<dbReference type="AlphaFoldDB" id="R4XBS0"/>
<keyword evidence="5" id="KW-1185">Reference proteome</keyword>
<dbReference type="Pfam" id="PF13632">
    <property type="entry name" value="Glyco_trans_2_3"/>
    <property type="match status" value="1"/>
</dbReference>
<organism evidence="4 5">
    <name type="scientific">Taphrina deformans (strain PYCC 5710 / ATCC 11124 / CBS 356.35 / IMI 108563 / JCM 9778 / NBRC 8474)</name>
    <name type="common">Peach leaf curl fungus</name>
    <name type="synonym">Lalaria deformans</name>
    <dbReference type="NCBI Taxonomy" id="1097556"/>
    <lineage>
        <taxon>Eukaryota</taxon>
        <taxon>Fungi</taxon>
        <taxon>Dikarya</taxon>
        <taxon>Ascomycota</taxon>
        <taxon>Taphrinomycotina</taxon>
        <taxon>Taphrinomycetes</taxon>
        <taxon>Taphrinales</taxon>
        <taxon>Taphrinaceae</taxon>
        <taxon>Taphrina</taxon>
    </lineage>
</organism>
<feature type="transmembrane region" description="Helical" evidence="1">
    <location>
        <begin position="179"/>
        <end position="199"/>
    </location>
</feature>
<dbReference type="InterPro" id="IPR001173">
    <property type="entry name" value="Glyco_trans_2-like"/>
</dbReference>
<dbReference type="InterPro" id="IPR057688">
    <property type="entry name" value="DUF7928"/>
</dbReference>
<sequence length="857" mass="98052">MLQFLYQNCTSHDWFESWDHQSSIISIRRGLDQAVFPVGAACHQQLANAAQLLNAEVCFLMTTPLISELVRMTPPNIYQLSFEADLQIQIRRSLDDLQYAKKNQSAAFLRSTGQLLLWNDDIQSIVPMALRLEDAIVKHISLTVPDEVLSRDLSTEKDEKNMGTTNVADYQDLNRPVQLLLPVMVFSTILLNFLILTLATRSIVYSSVRTGTWYRFVFLVYFPFAFFLTSFFSLMLVVIVVNFVGPVSQLFQNSKYYSCIPPTRITRDFPHITIQCPVYKEDLEDVIVPTVQSLRKAISTYERQGGTASIFINDDGLQLVSPQQREMRKAYYAMNDIGWVARPGHGKNGFFRAGRFKKASNMNFAMDISLKVEGKLELVQRGETWTDIDEDHVYKQTVEAVIAEELERTGHQAWSAGNIRMGDLILLIDSDTRVPLDCFLDAASEFHHSPQVAIIQHQSGVMQVVFDFWENTITYFTQCIYFSLQCATASGDTAAFVGHNAFLRWSAMQEVSNYDETSGKTQWWSENHVSEDFEMSLKLQSKGNIEQHVKHTGLTLIGYTSRYATYSNEGFEEGVSLTCYDELLRWSKYAYGCSELVFNPFSKWLKKGPFTDIFQSFVQSDLNSYSKFTMISYIGTYYAIALWPMLILNYFVVGWYLYFSSQGFAFYNEGFGIFLTVVLVFNIISPISCAASRYRARNMSFWRSLYDNFKWSVPLCIFLGGLSMHLSYALIAHMCDLNIQWGATAKTLEAQSFFVELPKIWHTFKYVYLTIFLLVVMQVYFACFAAPLDRIWGITANGPLIWVLVMHAFAPLILNPNAYPSEWSSALRPYILAATSRFVAFFKTPQRDSSGYRALRA</sequence>
<evidence type="ECO:0000313" key="5">
    <source>
        <dbReference type="Proteomes" id="UP000013776"/>
    </source>
</evidence>
<feature type="transmembrane region" description="Helical" evidence="1">
    <location>
        <begin position="219"/>
        <end position="245"/>
    </location>
</feature>
<dbReference type="EMBL" id="CAHR02000060">
    <property type="protein sequence ID" value="CCG81821.1"/>
    <property type="molecule type" value="Genomic_DNA"/>
</dbReference>
<evidence type="ECO:0000313" key="4">
    <source>
        <dbReference type="EMBL" id="CCG81821.1"/>
    </source>
</evidence>
<feature type="domain" description="Glycosyltransferase 2-like" evidence="2">
    <location>
        <begin position="424"/>
        <end position="656"/>
    </location>
</feature>
<dbReference type="eggNOG" id="ENOG502QTAT">
    <property type="taxonomic scope" value="Eukaryota"/>
</dbReference>
<feature type="domain" description="DUF7928" evidence="3">
    <location>
        <begin position="1"/>
        <end position="140"/>
    </location>
</feature>
<dbReference type="InterPro" id="IPR029044">
    <property type="entry name" value="Nucleotide-diphossugar_trans"/>
</dbReference>
<dbReference type="Gene3D" id="3.90.550.10">
    <property type="entry name" value="Spore Coat Polysaccharide Biosynthesis Protein SpsA, Chain A"/>
    <property type="match status" value="1"/>
</dbReference>
<name>R4XBS0_TAPDE</name>
<keyword evidence="1" id="KW-0812">Transmembrane</keyword>
<keyword evidence="1" id="KW-1133">Transmembrane helix</keyword>